<feature type="transmembrane region" description="Helical" evidence="10">
    <location>
        <begin position="107"/>
        <end position="130"/>
    </location>
</feature>
<dbReference type="PANTHER" id="PTHR11403">
    <property type="entry name" value="CYTOCHROME C OXIDASE SUBUNIT III"/>
    <property type="match status" value="1"/>
</dbReference>
<dbReference type="FunFam" id="1.10.287.70:FF:000082">
    <property type="entry name" value="Cytochrome c oxidase subunit 3"/>
    <property type="match status" value="1"/>
</dbReference>
<proteinExistence type="inferred from homology"/>
<dbReference type="InterPro" id="IPR013833">
    <property type="entry name" value="Cyt_c_oxidase_su3_a-hlx"/>
</dbReference>
<evidence type="ECO:0000256" key="4">
    <source>
        <dbReference type="ARBA" id="ARBA00015944"/>
    </source>
</evidence>
<dbReference type="EMBL" id="MK086009">
    <property type="protein sequence ID" value="QBX98838.1"/>
    <property type="molecule type" value="Genomic_DNA"/>
</dbReference>
<dbReference type="InterPro" id="IPR024791">
    <property type="entry name" value="Cyt_c/ubiquinol_Oxase_su3"/>
</dbReference>
<gene>
    <name evidence="12" type="primary">cox3</name>
</gene>
<organism evidence="12">
    <name type="scientific">Chloropicon sp. RCC4434</name>
    <dbReference type="NCBI Taxonomy" id="2565277"/>
    <lineage>
        <taxon>Eukaryota</taxon>
        <taxon>Viridiplantae</taxon>
        <taxon>Chlorophyta</taxon>
        <taxon>Chloropicophyceae</taxon>
        <taxon>Chloropicales</taxon>
        <taxon>Chloropicaceae</taxon>
        <taxon>Chloropicon</taxon>
    </lineage>
</organism>
<keyword evidence="6" id="KW-1278">Translocase</keyword>
<evidence type="ECO:0000256" key="5">
    <source>
        <dbReference type="ARBA" id="ARBA00022692"/>
    </source>
</evidence>
<protein>
    <recommendedName>
        <fullName evidence="4 9">Cytochrome c oxidase subunit 3</fullName>
    </recommendedName>
</protein>
<feature type="transmembrane region" description="Helical" evidence="10">
    <location>
        <begin position="219"/>
        <end position="248"/>
    </location>
</feature>
<dbReference type="PANTHER" id="PTHR11403:SF7">
    <property type="entry name" value="CYTOCHROME C OXIDASE SUBUNIT 3"/>
    <property type="match status" value="1"/>
</dbReference>
<dbReference type="Gene3D" id="1.10.287.70">
    <property type="match status" value="1"/>
</dbReference>
<feature type="transmembrane region" description="Helical" evidence="10">
    <location>
        <begin position="157"/>
        <end position="175"/>
    </location>
</feature>
<evidence type="ECO:0000256" key="8">
    <source>
        <dbReference type="ARBA" id="ARBA00023136"/>
    </source>
</evidence>
<feature type="transmembrane region" description="Helical" evidence="10">
    <location>
        <begin position="187"/>
        <end position="207"/>
    </location>
</feature>
<sequence length="290" mass="32675">MIRLTRHIKSNSVTPNLVNDEDKIEVTSLPEHPFHLVDPSPWPAFSSLGALTTTMGAVMYFHGYVGGGAMLSTGLLTIIYAMFVWWRDVVTESTYRCLHTAKVQEGLRWGMLLFIVSEIMFFFAFFWAFFHSSISPGVEIGGVWPPKGIEVLSPWEVPLLNTLILLMSGAAVTWAHHAILSGNNKEGLYGLILTIALAALFTGFQVLEYLEAPFSISDGIYGSTFFMATGFHGFHVFVGTLFLTVCLVRQVFSEFTPTHHFGFEAAAWYWHFVDVVWLFLFISIYWWGGY</sequence>
<dbReference type="AlphaFoldDB" id="A0A4D6C6P2"/>
<dbReference type="PROSITE" id="PS50253">
    <property type="entry name" value="COX3"/>
    <property type="match status" value="1"/>
</dbReference>
<keyword evidence="5 9" id="KW-0812">Transmembrane</keyword>
<keyword evidence="8 10" id="KW-0472">Membrane</keyword>
<dbReference type="InterPro" id="IPR000298">
    <property type="entry name" value="Cyt_c_oxidase-like_su3"/>
</dbReference>
<dbReference type="GO" id="GO:0004129">
    <property type="term" value="F:cytochrome-c oxidase activity"/>
    <property type="evidence" value="ECO:0007669"/>
    <property type="project" value="InterPro"/>
</dbReference>
<name>A0A4D6C6P2_9CHLO</name>
<comment type="function">
    <text evidence="9">Component of the cytochrome c oxidase, the last enzyme in the mitochondrial electron transport chain which drives oxidative phosphorylation. The respiratory chain contains 3 multisubunit complexes succinate dehydrogenase (complex II, CII), ubiquinol-cytochrome c oxidoreductase (cytochrome b-c1 complex, complex III, CIII) and cytochrome c oxidase (complex IV, CIV), that cooperate to transfer electrons derived from NADH and succinate to molecular oxygen, creating an electrochemical gradient over the inner membrane that drives transmembrane transport and the ATP synthase. Cytochrome c oxidase is the component of the respiratory chain that catalyzes the reduction of oxygen to water. Electrons originating from reduced cytochrome c in the intermembrane space (IMS) are transferred via the dinuclear copper A center (CU(A)) of subunit 2 and heme A of subunit 1 to the active site in subunit 1, a binuclear center (BNC) formed by heme A3 and copper B (CU(B)). The BNC reduces molecular oxygen to 2 water molecules using 4 electrons from cytochrome c in the IMS and 4 protons from the mitochondrial matrix.</text>
</comment>
<evidence type="ECO:0000313" key="12">
    <source>
        <dbReference type="EMBL" id="QBX98838.1"/>
    </source>
</evidence>
<dbReference type="GO" id="GO:0005739">
    <property type="term" value="C:mitochondrion"/>
    <property type="evidence" value="ECO:0007669"/>
    <property type="project" value="TreeGrafter"/>
</dbReference>
<dbReference type="GO" id="GO:0031090">
    <property type="term" value="C:organelle membrane"/>
    <property type="evidence" value="ECO:0007669"/>
    <property type="project" value="UniProtKB-ARBA"/>
</dbReference>
<evidence type="ECO:0000256" key="7">
    <source>
        <dbReference type="ARBA" id="ARBA00022989"/>
    </source>
</evidence>
<dbReference type="InterPro" id="IPR035973">
    <property type="entry name" value="Cyt_c_oxidase_su3-like_sf"/>
</dbReference>
<accession>A0A4D6C6P2</accession>
<feature type="transmembrane region" description="Helical" evidence="10">
    <location>
        <begin position="67"/>
        <end position="86"/>
    </location>
</feature>
<geneLocation type="mitochondrion" evidence="12"/>
<evidence type="ECO:0000259" key="11">
    <source>
        <dbReference type="PROSITE" id="PS50253"/>
    </source>
</evidence>
<dbReference type="SUPFAM" id="SSF81452">
    <property type="entry name" value="Cytochrome c oxidase subunit III-like"/>
    <property type="match status" value="1"/>
</dbReference>
<evidence type="ECO:0000256" key="2">
    <source>
        <dbReference type="ARBA" id="ARBA00010581"/>
    </source>
</evidence>
<feature type="domain" description="Heme-copper oxidase subunit III family profile" evidence="11">
    <location>
        <begin position="30"/>
        <end position="289"/>
    </location>
</feature>
<dbReference type="CDD" id="cd01665">
    <property type="entry name" value="Cyt_c_Oxidase_III"/>
    <property type="match status" value="1"/>
</dbReference>
<comment type="similarity">
    <text evidence="2 9">Belongs to the cytochrome c oxidase subunit 3 family.</text>
</comment>
<evidence type="ECO:0000256" key="1">
    <source>
        <dbReference type="ARBA" id="ARBA00004141"/>
    </source>
</evidence>
<evidence type="ECO:0000256" key="10">
    <source>
        <dbReference type="SAM" id="Phobius"/>
    </source>
</evidence>
<dbReference type="Gene3D" id="1.20.120.80">
    <property type="entry name" value="Cytochrome c oxidase, subunit III, four-helix bundle"/>
    <property type="match status" value="1"/>
</dbReference>
<comment type="subcellular location">
    <subcellularLocation>
        <location evidence="1">Membrane</location>
        <topology evidence="1">Multi-pass membrane protein</topology>
    </subcellularLocation>
</comment>
<evidence type="ECO:0000256" key="3">
    <source>
        <dbReference type="ARBA" id="ARBA00011164"/>
    </source>
</evidence>
<dbReference type="GO" id="GO:0045277">
    <property type="term" value="C:respiratory chain complex IV"/>
    <property type="evidence" value="ECO:0007669"/>
    <property type="project" value="UniProtKB-ARBA"/>
</dbReference>
<evidence type="ECO:0000256" key="9">
    <source>
        <dbReference type="RuleBase" id="RU003375"/>
    </source>
</evidence>
<dbReference type="Pfam" id="PF00510">
    <property type="entry name" value="COX3"/>
    <property type="match status" value="1"/>
</dbReference>
<dbReference type="FunFam" id="1.20.120.80:FF:000002">
    <property type="entry name" value="Cytochrome c oxidase subunit 3"/>
    <property type="match status" value="1"/>
</dbReference>
<feature type="transmembrane region" description="Helical" evidence="10">
    <location>
        <begin position="268"/>
        <end position="288"/>
    </location>
</feature>
<comment type="subunit">
    <text evidence="3">Component of the cytochrome c oxidase (complex IV, CIV), a multisubunit enzyme composed of a catalytic core of 3 subunits and several supernumerary subunits. The complex exists as a monomer or a dimer and forms supercomplexes (SCs) in the inner mitochondrial membrane with ubiquinol-cytochrome c oxidoreductase (cytochrome b-c1 complex, complex III, CIII).</text>
</comment>
<dbReference type="InterPro" id="IPR033945">
    <property type="entry name" value="Cyt_c_oxase_su3_dom"/>
</dbReference>
<evidence type="ECO:0000256" key="6">
    <source>
        <dbReference type="ARBA" id="ARBA00022967"/>
    </source>
</evidence>
<dbReference type="GO" id="GO:0031967">
    <property type="term" value="C:organelle envelope"/>
    <property type="evidence" value="ECO:0007669"/>
    <property type="project" value="UniProtKB-ARBA"/>
</dbReference>
<reference evidence="12" key="1">
    <citation type="journal article" date="2019" name="Genome Biol. Evol.">
        <title>Tracing the Evolution of the Plastome and Mitogenome in the Chloropicophyceae Uncovered Convergent tRNA Gene Losses and a Variant Plastid Genetic Code.</title>
        <authorList>
            <person name="Turmel M."/>
            <person name="Dos Santos A.L."/>
            <person name="Otis C."/>
            <person name="Sergerie R."/>
            <person name="Lemieux C."/>
        </authorList>
    </citation>
    <scope>NUCLEOTIDE SEQUENCE</scope>
</reference>
<keyword evidence="9 12" id="KW-0496">Mitochondrion</keyword>
<dbReference type="GO" id="GO:0006123">
    <property type="term" value="P:mitochondrial electron transport, cytochrome c to oxygen"/>
    <property type="evidence" value="ECO:0007669"/>
    <property type="project" value="UniProtKB-ARBA"/>
</dbReference>
<keyword evidence="7 10" id="KW-1133">Transmembrane helix</keyword>